<evidence type="ECO:0000256" key="2">
    <source>
        <dbReference type="ARBA" id="ARBA00004496"/>
    </source>
</evidence>
<keyword evidence="8" id="KW-0732">Signal</keyword>
<evidence type="ECO:0000256" key="3">
    <source>
        <dbReference type="ARBA" id="ARBA00007469"/>
    </source>
</evidence>
<keyword evidence="7" id="KW-0540">Nuclease</keyword>
<evidence type="ECO:0000313" key="21">
    <source>
        <dbReference type="Proteomes" id="UP000800235"/>
    </source>
</evidence>
<dbReference type="InterPro" id="IPR001568">
    <property type="entry name" value="RNase_T2-like"/>
</dbReference>
<dbReference type="Gene3D" id="3.90.730.10">
    <property type="entry name" value="Ribonuclease T2-like"/>
    <property type="match status" value="1"/>
</dbReference>
<feature type="compositionally biased region" description="Low complexity" evidence="18">
    <location>
        <begin position="303"/>
        <end position="319"/>
    </location>
</feature>
<dbReference type="Pfam" id="PF25488">
    <property type="entry name" value="RNaseT2L_C"/>
    <property type="match status" value="1"/>
</dbReference>
<dbReference type="PANTHER" id="PTHR11240:SF22">
    <property type="entry name" value="RIBONUCLEASE T2"/>
    <property type="match status" value="1"/>
</dbReference>
<keyword evidence="10" id="KW-0378">Hydrolase</keyword>
<keyword evidence="12" id="KW-0325">Glycoprotein</keyword>
<keyword evidence="13" id="KW-0456">Lyase</keyword>
<keyword evidence="5" id="KW-0963">Cytoplasm</keyword>
<sequence length="436" mass="47256">MAFLPSIKSLAQAAFFGSQIPLGPESSSLRLGTAKTCPNTGLSCPSSVDVVDTCCVNSPGGQFAQTQFWNSDASAGPPGYLGPNNSFTIHGLWPDHCNGQYDSVCDCSRSGDCSSRNYKCHNSACNRAYSSITNILQNFGKDELLEYMATHWKGIEGNEHLWQHEWSKHGTCVSTLETKCYNNYTEAQEVVDYFEKTVELYKSLPTHDWLLAADPPITPSTTQTYTLSSIKDALKTPRGVSAIIGCQDNQLREVWYHFTVRGSVQTGQFVASEPDFSGSGGPRESCPDEGIRWLPKDDDSRPSRPTTSVPVPTGTSTPKGKGKLVVRLNGGNVLGCLIGNGKWYNTIPGSSCASFISSIEDNAITLRSRKGPCGIGHSAFSCGPKVPSTKFQLVDGKLVADGGNETWYAAHKPSGTAQETIFTSKHNVRLVLEWRG</sequence>
<feature type="active site" evidence="16">
    <location>
        <position position="169"/>
    </location>
</feature>
<dbReference type="GO" id="GO:0033897">
    <property type="term" value="F:ribonuclease T2 activity"/>
    <property type="evidence" value="ECO:0007669"/>
    <property type="project" value="UniProtKB-EC"/>
</dbReference>
<evidence type="ECO:0000256" key="8">
    <source>
        <dbReference type="ARBA" id="ARBA00022729"/>
    </source>
</evidence>
<dbReference type="InterPro" id="IPR036430">
    <property type="entry name" value="RNase_T2-like_sf"/>
</dbReference>
<comment type="subcellular location">
    <subcellularLocation>
        <location evidence="2">Cytoplasm</location>
    </subcellularLocation>
    <subcellularLocation>
        <location evidence="1">Vacuole lumen</location>
    </subcellularLocation>
</comment>
<dbReference type="CDD" id="cd01061">
    <property type="entry name" value="RNase_T2_euk"/>
    <property type="match status" value="1"/>
</dbReference>
<dbReference type="PANTHER" id="PTHR11240">
    <property type="entry name" value="RIBONUCLEASE T2"/>
    <property type="match status" value="1"/>
</dbReference>
<comment type="similarity">
    <text evidence="3 17">Belongs to the RNase T2 family.</text>
</comment>
<evidence type="ECO:0000256" key="18">
    <source>
        <dbReference type="SAM" id="MobiDB-lite"/>
    </source>
</evidence>
<proteinExistence type="inferred from homology"/>
<evidence type="ECO:0000256" key="17">
    <source>
        <dbReference type="RuleBase" id="RU004328"/>
    </source>
</evidence>
<comment type="function">
    <text evidence="14">Rnase which modulates cell survival under stress conditions. Released from the vacuole to the cytoplasm during stress to promote tRNA and rRNA cleavage and to activate separately a downstream pathway that promotes cell death. Involved in cell size, vacuolar morphology and growth at high temperatures and high salt concentration.</text>
</comment>
<feature type="active site" evidence="16">
    <location>
        <position position="90"/>
    </location>
</feature>
<evidence type="ECO:0000256" key="1">
    <source>
        <dbReference type="ARBA" id="ARBA00004410"/>
    </source>
</evidence>
<evidence type="ECO:0000256" key="5">
    <source>
        <dbReference type="ARBA" id="ARBA00022490"/>
    </source>
</evidence>
<reference evidence="20" key="1">
    <citation type="journal article" date="2020" name="Stud. Mycol.">
        <title>101 Dothideomycetes genomes: a test case for predicting lifestyles and emergence of pathogens.</title>
        <authorList>
            <person name="Haridas S."/>
            <person name="Albert R."/>
            <person name="Binder M."/>
            <person name="Bloem J."/>
            <person name="Labutti K."/>
            <person name="Salamov A."/>
            <person name="Andreopoulos B."/>
            <person name="Baker S."/>
            <person name="Barry K."/>
            <person name="Bills G."/>
            <person name="Bluhm B."/>
            <person name="Cannon C."/>
            <person name="Castanera R."/>
            <person name="Culley D."/>
            <person name="Daum C."/>
            <person name="Ezra D."/>
            <person name="Gonzalez J."/>
            <person name="Henrissat B."/>
            <person name="Kuo A."/>
            <person name="Liang C."/>
            <person name="Lipzen A."/>
            <person name="Lutzoni F."/>
            <person name="Magnuson J."/>
            <person name="Mondo S."/>
            <person name="Nolan M."/>
            <person name="Ohm R."/>
            <person name="Pangilinan J."/>
            <person name="Park H.-J."/>
            <person name="Ramirez L."/>
            <person name="Alfaro M."/>
            <person name="Sun H."/>
            <person name="Tritt A."/>
            <person name="Yoshinaga Y."/>
            <person name="Zwiers L.-H."/>
            <person name="Turgeon B."/>
            <person name="Goodwin S."/>
            <person name="Spatafora J."/>
            <person name="Crous P."/>
            <person name="Grigoriev I."/>
        </authorList>
    </citation>
    <scope>NUCLEOTIDE SEQUENCE</scope>
    <source>
        <strain evidence="20">CBS 130266</strain>
    </source>
</reference>
<evidence type="ECO:0000256" key="13">
    <source>
        <dbReference type="ARBA" id="ARBA00023239"/>
    </source>
</evidence>
<dbReference type="AlphaFoldDB" id="A0A9P4U0Z0"/>
<evidence type="ECO:0000256" key="7">
    <source>
        <dbReference type="ARBA" id="ARBA00022722"/>
    </source>
</evidence>
<comment type="caution">
    <text evidence="20">The sequence shown here is derived from an EMBL/GenBank/DDBJ whole genome shotgun (WGS) entry which is preliminary data.</text>
</comment>
<keyword evidence="6" id="KW-0926">Vacuole</keyword>
<dbReference type="EC" id="4.6.1.19" evidence="4"/>
<feature type="domain" description="RNase T2-like C-terminal" evidence="19">
    <location>
        <begin position="319"/>
        <end position="434"/>
    </location>
</feature>
<dbReference type="GO" id="GO:0003723">
    <property type="term" value="F:RNA binding"/>
    <property type="evidence" value="ECO:0007669"/>
    <property type="project" value="InterPro"/>
</dbReference>
<protein>
    <recommendedName>
        <fullName evidence="15">Ribonuclease T2-like</fullName>
        <ecNumber evidence="4">4.6.1.19</ecNumber>
    </recommendedName>
</protein>
<feature type="region of interest" description="Disordered" evidence="18">
    <location>
        <begin position="271"/>
        <end position="322"/>
    </location>
</feature>
<evidence type="ECO:0000256" key="15">
    <source>
        <dbReference type="ARBA" id="ARBA00071169"/>
    </source>
</evidence>
<dbReference type="GO" id="GO:0005775">
    <property type="term" value="C:vacuolar lumen"/>
    <property type="evidence" value="ECO:0007669"/>
    <property type="project" value="UniProtKB-SubCell"/>
</dbReference>
<evidence type="ECO:0000256" key="10">
    <source>
        <dbReference type="ARBA" id="ARBA00022801"/>
    </source>
</evidence>
<keyword evidence="9" id="KW-0255">Endonuclease</keyword>
<dbReference type="Proteomes" id="UP000800235">
    <property type="component" value="Unassembled WGS sequence"/>
</dbReference>
<feature type="compositionally biased region" description="Basic and acidic residues" evidence="18">
    <location>
        <begin position="285"/>
        <end position="302"/>
    </location>
</feature>
<dbReference type="Pfam" id="PF00445">
    <property type="entry name" value="Ribonuclease_T2"/>
    <property type="match status" value="1"/>
</dbReference>
<keyword evidence="21" id="KW-1185">Reference proteome</keyword>
<dbReference type="GO" id="GO:0005576">
    <property type="term" value="C:extracellular region"/>
    <property type="evidence" value="ECO:0007669"/>
    <property type="project" value="TreeGrafter"/>
</dbReference>
<evidence type="ECO:0000256" key="12">
    <source>
        <dbReference type="ARBA" id="ARBA00023180"/>
    </source>
</evidence>
<dbReference type="GO" id="GO:0006401">
    <property type="term" value="P:RNA catabolic process"/>
    <property type="evidence" value="ECO:0007669"/>
    <property type="project" value="TreeGrafter"/>
</dbReference>
<evidence type="ECO:0000256" key="4">
    <source>
        <dbReference type="ARBA" id="ARBA00012571"/>
    </source>
</evidence>
<keyword evidence="11" id="KW-1015">Disulfide bond</keyword>
<evidence type="ECO:0000256" key="9">
    <source>
        <dbReference type="ARBA" id="ARBA00022759"/>
    </source>
</evidence>
<accession>A0A9P4U0Z0</accession>
<feature type="active site" evidence="16">
    <location>
        <position position="165"/>
    </location>
</feature>
<dbReference type="InterPro" id="IPR057328">
    <property type="entry name" value="RNaseT2L_C"/>
</dbReference>
<evidence type="ECO:0000256" key="14">
    <source>
        <dbReference type="ARBA" id="ARBA00025494"/>
    </source>
</evidence>
<evidence type="ECO:0000256" key="6">
    <source>
        <dbReference type="ARBA" id="ARBA00022554"/>
    </source>
</evidence>
<organism evidence="20 21">
    <name type="scientific">Tothia fuscella</name>
    <dbReference type="NCBI Taxonomy" id="1048955"/>
    <lineage>
        <taxon>Eukaryota</taxon>
        <taxon>Fungi</taxon>
        <taxon>Dikarya</taxon>
        <taxon>Ascomycota</taxon>
        <taxon>Pezizomycotina</taxon>
        <taxon>Dothideomycetes</taxon>
        <taxon>Pleosporomycetidae</taxon>
        <taxon>Venturiales</taxon>
        <taxon>Cylindrosympodiaceae</taxon>
        <taxon>Tothia</taxon>
    </lineage>
</organism>
<evidence type="ECO:0000313" key="20">
    <source>
        <dbReference type="EMBL" id="KAF2432951.1"/>
    </source>
</evidence>
<dbReference type="PROSITE" id="PS00531">
    <property type="entry name" value="RNASE_T2_2"/>
    <property type="match status" value="1"/>
</dbReference>
<dbReference type="GO" id="GO:0016787">
    <property type="term" value="F:hydrolase activity"/>
    <property type="evidence" value="ECO:0007669"/>
    <property type="project" value="UniProtKB-KW"/>
</dbReference>
<gene>
    <name evidence="20" type="ORF">EJ08DRAFT_647702</name>
</gene>
<evidence type="ECO:0000256" key="16">
    <source>
        <dbReference type="PIRSR" id="PIRSR633697-1"/>
    </source>
</evidence>
<dbReference type="InterPro" id="IPR033697">
    <property type="entry name" value="Ribonuclease_T2_eukaryotic"/>
</dbReference>
<dbReference type="PROSITE" id="PS00530">
    <property type="entry name" value="RNASE_T2_1"/>
    <property type="match status" value="1"/>
</dbReference>
<dbReference type="InterPro" id="IPR018188">
    <property type="entry name" value="RNase_T2_His_AS_1"/>
</dbReference>
<dbReference type="SUPFAM" id="SSF55895">
    <property type="entry name" value="Ribonuclease Rh-like"/>
    <property type="match status" value="1"/>
</dbReference>
<evidence type="ECO:0000256" key="11">
    <source>
        <dbReference type="ARBA" id="ARBA00023157"/>
    </source>
</evidence>
<dbReference type="EMBL" id="MU007023">
    <property type="protein sequence ID" value="KAF2432951.1"/>
    <property type="molecule type" value="Genomic_DNA"/>
</dbReference>
<name>A0A9P4U0Z0_9PEZI</name>
<dbReference type="InterPro" id="IPR033130">
    <property type="entry name" value="RNase_T2_His_AS_2"/>
</dbReference>
<evidence type="ECO:0000259" key="19">
    <source>
        <dbReference type="Pfam" id="PF25488"/>
    </source>
</evidence>
<dbReference type="OrthoDB" id="435754at2759"/>